<evidence type="ECO:0000313" key="3">
    <source>
        <dbReference type="EMBL" id="KAK4783594.1"/>
    </source>
</evidence>
<dbReference type="SUPFAM" id="SSF54236">
    <property type="entry name" value="Ubiquitin-like"/>
    <property type="match status" value="3"/>
</dbReference>
<dbReference type="GO" id="GO:0031593">
    <property type="term" value="F:polyubiquitin modification-dependent protein binding"/>
    <property type="evidence" value="ECO:0007669"/>
    <property type="project" value="TreeGrafter"/>
</dbReference>
<feature type="domain" description="Ubiquitin-like" evidence="2">
    <location>
        <begin position="7"/>
        <end position="62"/>
    </location>
</feature>
<dbReference type="GO" id="GO:0005654">
    <property type="term" value="C:nucleoplasm"/>
    <property type="evidence" value="ECO:0007669"/>
    <property type="project" value="TreeGrafter"/>
</dbReference>
<dbReference type="Pfam" id="PF00240">
    <property type="entry name" value="ubiquitin"/>
    <property type="match status" value="2"/>
</dbReference>
<dbReference type="Gene3D" id="3.10.20.90">
    <property type="entry name" value="Phosphatidylinositol 3-kinase Catalytic Subunit, Chain A, domain 1"/>
    <property type="match status" value="2"/>
</dbReference>
<dbReference type="GO" id="GO:0070628">
    <property type="term" value="F:proteasome binding"/>
    <property type="evidence" value="ECO:0007669"/>
    <property type="project" value="TreeGrafter"/>
</dbReference>
<dbReference type="InterPro" id="IPR029071">
    <property type="entry name" value="Ubiquitin-like_domsf"/>
</dbReference>
<reference evidence="3 4" key="1">
    <citation type="journal article" date="2023" name="Hortic Res">
        <title>Pangenome of water caltrop reveals structural variations and asymmetric subgenome divergence after allopolyploidization.</title>
        <authorList>
            <person name="Zhang X."/>
            <person name="Chen Y."/>
            <person name="Wang L."/>
            <person name="Yuan Y."/>
            <person name="Fang M."/>
            <person name="Shi L."/>
            <person name="Lu R."/>
            <person name="Comes H.P."/>
            <person name="Ma Y."/>
            <person name="Chen Y."/>
            <person name="Huang G."/>
            <person name="Zhou Y."/>
            <person name="Zheng Z."/>
            <person name="Qiu Y."/>
        </authorList>
    </citation>
    <scope>NUCLEOTIDE SEQUENCE [LARGE SCALE GENOMIC DNA]</scope>
    <source>
        <strain evidence="3">F231</strain>
    </source>
</reference>
<dbReference type="AlphaFoldDB" id="A0AAN7LFF3"/>
<comment type="caution">
    <text evidence="3">The sequence shown here is derived from an EMBL/GenBank/DDBJ whole genome shotgun (WGS) entry which is preliminary data.</text>
</comment>
<feature type="region of interest" description="Disordered" evidence="1">
    <location>
        <begin position="170"/>
        <end position="190"/>
    </location>
</feature>
<dbReference type="PROSITE" id="PS50053">
    <property type="entry name" value="UBIQUITIN_2"/>
    <property type="match status" value="2"/>
</dbReference>
<dbReference type="EMBL" id="JAXQNO010000015">
    <property type="protein sequence ID" value="KAK4783594.1"/>
    <property type="molecule type" value="Genomic_DNA"/>
</dbReference>
<accession>A0AAN7LFF3</accession>
<dbReference type="Proteomes" id="UP001346149">
    <property type="component" value="Unassembled WGS sequence"/>
</dbReference>
<feature type="compositionally biased region" description="Gly residues" evidence="1">
    <location>
        <begin position="172"/>
        <end position="184"/>
    </location>
</feature>
<name>A0AAN7LFF3_TRANT</name>
<dbReference type="CDD" id="cd17039">
    <property type="entry name" value="Ubl_ubiquitin_like"/>
    <property type="match status" value="2"/>
</dbReference>
<dbReference type="InterPro" id="IPR000626">
    <property type="entry name" value="Ubiquitin-like_dom"/>
</dbReference>
<organism evidence="3 4">
    <name type="scientific">Trapa natans</name>
    <name type="common">Water chestnut</name>
    <dbReference type="NCBI Taxonomy" id="22666"/>
    <lineage>
        <taxon>Eukaryota</taxon>
        <taxon>Viridiplantae</taxon>
        <taxon>Streptophyta</taxon>
        <taxon>Embryophyta</taxon>
        <taxon>Tracheophyta</taxon>
        <taxon>Spermatophyta</taxon>
        <taxon>Magnoliopsida</taxon>
        <taxon>eudicotyledons</taxon>
        <taxon>Gunneridae</taxon>
        <taxon>Pentapetalae</taxon>
        <taxon>rosids</taxon>
        <taxon>malvids</taxon>
        <taxon>Myrtales</taxon>
        <taxon>Lythraceae</taxon>
        <taxon>Trapa</taxon>
    </lineage>
</organism>
<dbReference type="GO" id="GO:0043130">
    <property type="term" value="F:ubiquitin binding"/>
    <property type="evidence" value="ECO:0007669"/>
    <property type="project" value="TreeGrafter"/>
</dbReference>
<sequence>MEIDIHTIHEIKQKIETLAGIPVSGQTLVFNGQVLKDEDGMAFCLGIREGSRIQLLSHTLGQAMVAEAPPAARRSLRLRIKAPSSPAPFIMEVDGDETVRRLKERIQEREMTLPGVDRLVLQLRNKVLPDDISVSESDLVEDEQVDLFITPRLSPAARWGARGGIVRRLDRGGGGGGGGGGGSGSNASGNKLTVKVMPWEGQRKVHIEVNKFMRAGVLRAELERRQATEGFQLPADYFFIHNQVVMEEDRTFVWHEVNQGDTIDVFRGKITL</sequence>
<dbReference type="GO" id="GO:0043161">
    <property type="term" value="P:proteasome-mediated ubiquitin-dependent protein catabolic process"/>
    <property type="evidence" value="ECO:0007669"/>
    <property type="project" value="TreeGrafter"/>
</dbReference>
<dbReference type="GO" id="GO:0005829">
    <property type="term" value="C:cytosol"/>
    <property type="evidence" value="ECO:0007669"/>
    <property type="project" value="TreeGrafter"/>
</dbReference>
<protein>
    <recommendedName>
        <fullName evidence="2">Ubiquitin-like domain-containing protein</fullName>
    </recommendedName>
</protein>
<evidence type="ECO:0000256" key="1">
    <source>
        <dbReference type="SAM" id="MobiDB-lite"/>
    </source>
</evidence>
<dbReference type="PANTHER" id="PTHR10621:SF38">
    <property type="entry name" value="UBIQUITIN DOMAIN-CONTAINING PROTEIN 7SL RNA1-RELATED"/>
    <property type="match status" value="1"/>
</dbReference>
<evidence type="ECO:0000259" key="2">
    <source>
        <dbReference type="PROSITE" id="PS50053"/>
    </source>
</evidence>
<keyword evidence="4" id="KW-1185">Reference proteome</keyword>
<evidence type="ECO:0000313" key="4">
    <source>
        <dbReference type="Proteomes" id="UP001346149"/>
    </source>
</evidence>
<dbReference type="PANTHER" id="PTHR10621">
    <property type="entry name" value="UV EXCISION REPAIR PROTEIN RAD23"/>
    <property type="match status" value="1"/>
</dbReference>
<gene>
    <name evidence="3" type="ORF">SAY86_007968</name>
</gene>
<proteinExistence type="predicted"/>
<feature type="domain" description="Ubiquitin-like" evidence="2">
    <location>
        <begin position="76"/>
        <end position="154"/>
    </location>
</feature>